<organism evidence="1 2">
    <name type="scientific">Benzoatithermus flavus</name>
    <dbReference type="NCBI Taxonomy" id="3108223"/>
    <lineage>
        <taxon>Bacteria</taxon>
        <taxon>Pseudomonadati</taxon>
        <taxon>Pseudomonadota</taxon>
        <taxon>Alphaproteobacteria</taxon>
        <taxon>Geminicoccales</taxon>
        <taxon>Geminicoccaceae</taxon>
        <taxon>Benzoatithermus</taxon>
    </lineage>
</organism>
<proteinExistence type="predicted"/>
<evidence type="ECO:0000313" key="1">
    <source>
        <dbReference type="EMBL" id="MEK0082896.1"/>
    </source>
</evidence>
<comment type="caution">
    <text evidence="1">The sequence shown here is derived from an EMBL/GenBank/DDBJ whole genome shotgun (WGS) entry which is preliminary data.</text>
</comment>
<dbReference type="EMBL" id="JBBLZC010000005">
    <property type="protein sequence ID" value="MEK0082896.1"/>
    <property type="molecule type" value="Genomic_DNA"/>
</dbReference>
<sequence>MARLTPRRRESGPAVRIPRLTARMLMLEIPKWLSGMKIWNTEKFILEGGEEEGTFTLSSRQKTLFSEIVEVKGCIDISRMIVICITNNRTGWPSQHPNSTYHGASGFDRVRMSRALEGGDMKRA</sequence>
<dbReference type="Proteomes" id="UP001375743">
    <property type="component" value="Unassembled WGS sequence"/>
</dbReference>
<gene>
    <name evidence="1" type="ORF">U1T56_07025</name>
</gene>
<protein>
    <submittedName>
        <fullName evidence="1">Uncharacterized protein</fullName>
    </submittedName>
</protein>
<dbReference type="RefSeq" id="WP_418158746.1">
    <property type="nucleotide sequence ID" value="NZ_JBBLZC010000005.1"/>
</dbReference>
<evidence type="ECO:0000313" key="2">
    <source>
        <dbReference type="Proteomes" id="UP001375743"/>
    </source>
</evidence>
<accession>A0ABU8XNX8</accession>
<reference evidence="1 2" key="1">
    <citation type="submission" date="2024-01" db="EMBL/GenBank/DDBJ databases">
        <title>Multi-omics insights into the function and evolution of sodium benzoate biodegradation pathways in Benzoatithermus flavus gen. nov., sp. nov. from hot spring.</title>
        <authorList>
            <person name="Hu C.-J."/>
            <person name="Li W.-J."/>
        </authorList>
    </citation>
    <scope>NUCLEOTIDE SEQUENCE [LARGE SCALE GENOMIC DNA]</scope>
    <source>
        <strain evidence="1 2">SYSU G07066</strain>
    </source>
</reference>
<keyword evidence="2" id="KW-1185">Reference proteome</keyword>
<name>A0ABU8XNX8_9PROT</name>